<dbReference type="EMBL" id="CP150637">
    <property type="protein sequence ID" value="WZW87305.1"/>
    <property type="molecule type" value="Genomic_DNA"/>
</dbReference>
<reference evidence="12 13" key="1">
    <citation type="submission" date="2024-03" db="EMBL/GenBank/DDBJ databases">
        <title>Complete Genome Sequence and Annotation of Ignatzschineria larvae DSM 13226.</title>
        <authorList>
            <person name="Cantrell E."/>
            <person name="Burcham Z.M."/>
        </authorList>
    </citation>
    <scope>NUCLEOTIDE SEQUENCE [LARGE SCALE GENOMIC DNA]</scope>
    <source>
        <strain evidence="12 13">DSM 13226</strain>
    </source>
</reference>
<evidence type="ECO:0000256" key="6">
    <source>
        <dbReference type="ARBA" id="ARBA00022729"/>
    </source>
</evidence>
<keyword evidence="4" id="KW-1134">Transmembrane beta strand</keyword>
<accession>A0ABZ3BZV0</accession>
<name>A0ABZ3BZV0_9GAMM</name>
<evidence type="ECO:0000256" key="8">
    <source>
        <dbReference type="ARBA" id="ARBA00023237"/>
    </source>
</evidence>
<dbReference type="InterPro" id="IPR043142">
    <property type="entry name" value="PapC-like_C_sf"/>
</dbReference>
<gene>
    <name evidence="12" type="ORF">WMO13_08000</name>
</gene>
<evidence type="ECO:0000256" key="7">
    <source>
        <dbReference type="ARBA" id="ARBA00023136"/>
    </source>
</evidence>
<evidence type="ECO:0000259" key="11">
    <source>
        <dbReference type="Pfam" id="PF13954"/>
    </source>
</evidence>
<keyword evidence="8 9" id="KW-0998">Cell outer membrane</keyword>
<evidence type="ECO:0000256" key="5">
    <source>
        <dbReference type="ARBA" id="ARBA00022692"/>
    </source>
</evidence>
<dbReference type="Pfam" id="PF13954">
    <property type="entry name" value="PapC_N"/>
    <property type="match status" value="1"/>
</dbReference>
<keyword evidence="13" id="KW-1185">Reference proteome</keyword>
<dbReference type="InterPro" id="IPR018030">
    <property type="entry name" value="Fimbrial_membr_usher_CS"/>
</dbReference>
<dbReference type="Pfam" id="PF00577">
    <property type="entry name" value="Usher"/>
    <property type="match status" value="1"/>
</dbReference>
<evidence type="ECO:0000259" key="10">
    <source>
        <dbReference type="Pfam" id="PF13953"/>
    </source>
</evidence>
<keyword evidence="7 9" id="KW-0472">Membrane</keyword>
<organism evidence="12 13">
    <name type="scientific">Ignatzschineria larvae DSM 13226</name>
    <dbReference type="NCBI Taxonomy" id="1111732"/>
    <lineage>
        <taxon>Bacteria</taxon>
        <taxon>Pseudomonadati</taxon>
        <taxon>Pseudomonadota</taxon>
        <taxon>Gammaproteobacteria</taxon>
        <taxon>Cardiobacteriales</taxon>
        <taxon>Ignatzschineriaceae</taxon>
        <taxon>Ignatzschineria</taxon>
    </lineage>
</organism>
<dbReference type="Gene3D" id="2.60.40.3110">
    <property type="match status" value="1"/>
</dbReference>
<evidence type="ECO:0000256" key="2">
    <source>
        <dbReference type="ARBA" id="ARBA00008064"/>
    </source>
</evidence>
<evidence type="ECO:0000313" key="12">
    <source>
        <dbReference type="EMBL" id="WZW87305.1"/>
    </source>
</evidence>
<evidence type="ECO:0000313" key="13">
    <source>
        <dbReference type="Proteomes" id="UP001449178"/>
    </source>
</evidence>
<keyword evidence="5 9" id="KW-0812">Transmembrane</keyword>
<dbReference type="Gene3D" id="2.60.40.2610">
    <property type="entry name" value="Outer membrane usher protein FimD, plug domain"/>
    <property type="match status" value="1"/>
</dbReference>
<evidence type="ECO:0000256" key="1">
    <source>
        <dbReference type="ARBA" id="ARBA00004571"/>
    </source>
</evidence>
<dbReference type="SUPFAM" id="SSF141729">
    <property type="entry name" value="FimD N-terminal domain-like"/>
    <property type="match status" value="1"/>
</dbReference>
<sequence>MYPFKQHWIMLGCFLCINPGFSFEFDNEILESLGFDNVDLTIFNGIDNKRSGKYVANLQINEQEILRNHPIYFYIEEDHSHLCFNADLIQRLPLKSNFITQVQKTTSYELDSDSCYGVENYDSQILIDFDESRQEVNIQIPHAYLVDFDPSWVPPEQRDHGIAGLIFDYNLLQSFNRYKFGSRFQSRNNFTSYGVIGANIGRFRLRSNYQYDANKHFGNKLEWTQTYGFTDIGAWNAHIYAGAIYTRTNLFDSTRIKGVSLFTDENMMPNYLQGYAPQITGTALTHAVVTVKQYGSIIKSVQVPPGPFVISNLPSYLNGVVDVSVEESDGSISQYQVSISQVPFLTRKGALRYNLNAGKLDPFQTKGIETNIISFDGSYGLTNNISLLGGAQYTTNQEYLAINVGLGINLESFGALSFDITQSVNKADSEKRLNGHSYRFNYAKRFDQGTTLNLVGYRFSSKEYTSLNNYIQQKSTNSHRHSPREKQHLSASISQTLPIWDINFTASASKSSYWNNESQEYYNITANKVIQDGFFANASVSLSLSHRKSNYTANDNQISLFINIPLETPDQRLSYQASASQNSKNMSQQVSYSASGLGGRYSVGTSLNHQWKYDRSTDYNLNASYYTDFNFGGFTGMSSYSQDQQSFNAGLNGSFTVTQHGITAQPQVYTEGARLIIDADAPGVEISGTPSKTNIFGIAGISNVPDYYRMIYHVDNDNLPDNVEIQDNVIEVAVTKGAIAYRSLKGITGEKVLSTISFPDGSHPPFGAGVYRVFDKDEIEVAIVADQGLAYITGINKTAKFIIKWGKTHTCRLDIPSTELHKLKNLICYPE</sequence>
<dbReference type="InterPro" id="IPR025949">
    <property type="entry name" value="PapC-like_C"/>
</dbReference>
<dbReference type="PROSITE" id="PS01151">
    <property type="entry name" value="FIMBRIAL_USHER"/>
    <property type="match status" value="1"/>
</dbReference>
<feature type="domain" description="PapC N-terminal" evidence="11">
    <location>
        <begin position="24"/>
        <end position="171"/>
    </location>
</feature>
<dbReference type="Gene3D" id="2.60.40.2070">
    <property type="match status" value="1"/>
</dbReference>
<comment type="similarity">
    <text evidence="2 9">Belongs to the fimbrial export usher family.</text>
</comment>
<dbReference type="PANTHER" id="PTHR30451">
    <property type="entry name" value="OUTER MEMBRANE USHER PROTEIN"/>
    <property type="match status" value="1"/>
</dbReference>
<dbReference type="InterPro" id="IPR042186">
    <property type="entry name" value="FimD_plug_dom"/>
</dbReference>
<keyword evidence="9" id="KW-1029">Fimbrium biogenesis</keyword>
<dbReference type="InterPro" id="IPR037224">
    <property type="entry name" value="PapC_N_sf"/>
</dbReference>
<evidence type="ECO:0000256" key="3">
    <source>
        <dbReference type="ARBA" id="ARBA00022448"/>
    </source>
</evidence>
<dbReference type="Gene3D" id="3.10.20.410">
    <property type="match status" value="1"/>
</dbReference>
<dbReference type="RefSeq" id="WP_084331526.1">
    <property type="nucleotide sequence ID" value="NZ_AZOD01000035.1"/>
</dbReference>
<dbReference type="InterPro" id="IPR025885">
    <property type="entry name" value="PapC_N"/>
</dbReference>
<keyword evidence="6" id="KW-0732">Signal</keyword>
<protein>
    <submittedName>
        <fullName evidence="12">Fimbria/pilus outer membrane usher protein</fullName>
    </submittedName>
</protein>
<evidence type="ECO:0000256" key="9">
    <source>
        <dbReference type="RuleBase" id="RU003884"/>
    </source>
</evidence>
<evidence type="ECO:0000256" key="4">
    <source>
        <dbReference type="ARBA" id="ARBA00022452"/>
    </source>
</evidence>
<dbReference type="Pfam" id="PF13953">
    <property type="entry name" value="PapC_C"/>
    <property type="match status" value="1"/>
</dbReference>
<proteinExistence type="inferred from homology"/>
<dbReference type="InterPro" id="IPR000015">
    <property type="entry name" value="Fimb_usher"/>
</dbReference>
<dbReference type="Proteomes" id="UP001449178">
    <property type="component" value="Chromosome"/>
</dbReference>
<comment type="subcellular location">
    <subcellularLocation>
        <location evidence="1 9">Cell outer membrane</location>
        <topology evidence="1 9">Multi-pass membrane protein</topology>
    </subcellularLocation>
</comment>
<dbReference type="PANTHER" id="PTHR30451:SF4">
    <property type="entry name" value="OUTER MEMBRANE USHER PROTEIN YQIG-RELATED"/>
    <property type="match status" value="1"/>
</dbReference>
<keyword evidence="3 9" id="KW-0813">Transport</keyword>
<feature type="domain" description="PapC-like C-terminal" evidence="10">
    <location>
        <begin position="755"/>
        <end position="814"/>
    </location>
</feature>